<dbReference type="OrthoDB" id="3063634at2759"/>
<evidence type="ECO:0008006" key="7">
    <source>
        <dbReference type="Google" id="ProtNLM"/>
    </source>
</evidence>
<dbReference type="AlphaFoldDB" id="A0A8H5CTC2"/>
<gene>
    <name evidence="5" type="ORF">D9756_010366</name>
</gene>
<feature type="region of interest" description="Disordered" evidence="4">
    <location>
        <begin position="541"/>
        <end position="576"/>
    </location>
</feature>
<keyword evidence="1" id="KW-0479">Metal-binding</keyword>
<protein>
    <recommendedName>
        <fullName evidence="7">EF-hand domain-containing protein</fullName>
    </recommendedName>
</protein>
<keyword evidence="2" id="KW-0863">Zinc-finger</keyword>
<dbReference type="GO" id="GO:0008270">
    <property type="term" value="F:zinc ion binding"/>
    <property type="evidence" value="ECO:0007669"/>
    <property type="project" value="UniProtKB-KW"/>
</dbReference>
<feature type="region of interest" description="Disordered" evidence="4">
    <location>
        <begin position="386"/>
        <end position="405"/>
    </location>
</feature>
<dbReference type="EMBL" id="JAACJO010000030">
    <property type="protein sequence ID" value="KAF5346696.1"/>
    <property type="molecule type" value="Genomic_DNA"/>
</dbReference>
<dbReference type="PROSITE" id="PS00018">
    <property type="entry name" value="EF_HAND_1"/>
    <property type="match status" value="1"/>
</dbReference>
<dbReference type="Proteomes" id="UP000559027">
    <property type="component" value="Unassembled WGS sequence"/>
</dbReference>
<feature type="compositionally biased region" description="Low complexity" evidence="4">
    <location>
        <begin position="386"/>
        <end position="397"/>
    </location>
</feature>
<reference evidence="5 6" key="1">
    <citation type="journal article" date="2020" name="ISME J.">
        <title>Uncovering the hidden diversity of litter-decomposition mechanisms in mushroom-forming fungi.</title>
        <authorList>
            <person name="Floudas D."/>
            <person name="Bentzer J."/>
            <person name="Ahren D."/>
            <person name="Johansson T."/>
            <person name="Persson P."/>
            <person name="Tunlid A."/>
        </authorList>
    </citation>
    <scope>NUCLEOTIDE SEQUENCE [LARGE SCALE GENOMIC DNA]</scope>
    <source>
        <strain evidence="5 6">CBS 146.42</strain>
    </source>
</reference>
<dbReference type="SUPFAM" id="SSF57850">
    <property type="entry name" value="RING/U-box"/>
    <property type="match status" value="1"/>
</dbReference>
<accession>A0A8H5CTC2</accession>
<evidence type="ECO:0000313" key="5">
    <source>
        <dbReference type="EMBL" id="KAF5346696.1"/>
    </source>
</evidence>
<keyword evidence="3" id="KW-0862">Zinc</keyword>
<evidence type="ECO:0000256" key="1">
    <source>
        <dbReference type="ARBA" id="ARBA00022723"/>
    </source>
</evidence>
<evidence type="ECO:0000256" key="3">
    <source>
        <dbReference type="ARBA" id="ARBA00022833"/>
    </source>
</evidence>
<evidence type="ECO:0000256" key="2">
    <source>
        <dbReference type="ARBA" id="ARBA00022771"/>
    </source>
</evidence>
<comment type="caution">
    <text evidence="5">The sequence shown here is derived from an EMBL/GenBank/DDBJ whole genome shotgun (WGS) entry which is preliminary data.</text>
</comment>
<evidence type="ECO:0000313" key="6">
    <source>
        <dbReference type="Proteomes" id="UP000559027"/>
    </source>
</evidence>
<dbReference type="InterPro" id="IPR018247">
    <property type="entry name" value="EF_Hand_1_Ca_BS"/>
</dbReference>
<proteinExistence type="predicted"/>
<evidence type="ECO:0000256" key="4">
    <source>
        <dbReference type="SAM" id="MobiDB-lite"/>
    </source>
</evidence>
<keyword evidence="6" id="KW-1185">Reference proteome</keyword>
<name>A0A8H5CTC2_9AGAR</name>
<dbReference type="InterPro" id="IPR043145">
    <property type="entry name" value="Znf_ZZ_sf"/>
</dbReference>
<dbReference type="Gene3D" id="3.30.60.90">
    <property type="match status" value="1"/>
</dbReference>
<sequence length="963" mass="110062">MQLRGKDSILLVPFQRGHMTESEIRTYKISGEKWYVYYHVKYSPSKRLSQGWKGSVKARHFVLALRDYFTDQFSVNTPRPNDLIIQIPMPETAINADNHLMRFTASKPILHQDLWALQYINVSHLNAILEAIDDDGTGFISIKEVNTFSNERPNGWGLLTWIAFWSKGWESSLADYKNRIILILQEMDRLHHDILADNKRLTDLYLLDSILAIHLVLKSTNVGRGHDFITPELISITREYTTVEEERLRLNLESIGYDLDTPGTVTLITGPGRIERYLFPLLFLVLKRHLEAFYYARKHIVSDDEFSRMTTSLNSIFDVVGQRIDSLRAIYKQVHMDSSSVLKSFSLGMFYDYSTHDFDTDMAYGYGPEPSLIMRWEDTSTTKNESTESTIIESPESAKPLFSSESPGRIDALQELVEWPRHSFDTNPCTGRMDGFWTGHIWIAKGDTPAPSLRFGLTQLKLIFDPENEQALRGHFITYLAKREVQGRLRMVDGVEEFDVLLPSYSVAQTFRLVGKFVAESETLEGSWLAFKRKDEAKKSYDEHPFSLEPPQPDQPTAPTESENTDIPKPIGDAESKPVKLPRLRKFIFRRTPPEVGGFCRLPEDGMRHDAKSRWRFLRDAVLHLVRGQLWSQSKIRAWCADRHKFLDLYVIDELQSNGYSLPNPLGPDELLAFQDLRYRLPPSNINSCVASANWTLDRLPCHYSIGCDSCDQGIIYIRFICLTCIDPDMCNTFDFCPRCIDKPAERGGTIHTADHTLIKCLRYIHPYTMSWQIREARLITERLKKALTEVSTNDSQDNNLGLGGPQVASSEKRSELQCRFCAKKVKIPCWACVTCAPDILICEDCEKKGASLLETLPIKTSHRADHPLIRLHNLLPERFKQEKVDTTVARIDDLENSVGKKIAELENSVGKKIVELENSVGKNVAELDTRITNLEGTVETKLALFESLLTKIALQLKTPLED</sequence>
<organism evidence="5 6">
    <name type="scientific">Leucocoprinus leucothites</name>
    <dbReference type="NCBI Taxonomy" id="201217"/>
    <lineage>
        <taxon>Eukaryota</taxon>
        <taxon>Fungi</taxon>
        <taxon>Dikarya</taxon>
        <taxon>Basidiomycota</taxon>
        <taxon>Agaricomycotina</taxon>
        <taxon>Agaricomycetes</taxon>
        <taxon>Agaricomycetidae</taxon>
        <taxon>Agaricales</taxon>
        <taxon>Agaricineae</taxon>
        <taxon>Agaricaceae</taxon>
        <taxon>Leucocoprinus</taxon>
    </lineage>
</organism>